<keyword evidence="3" id="KW-1185">Reference proteome</keyword>
<proteinExistence type="predicted"/>
<keyword evidence="1" id="KW-0732">Signal</keyword>
<feature type="chain" id="PRO_5031229671" description="Secreted protein" evidence="1">
    <location>
        <begin position="26"/>
        <end position="144"/>
    </location>
</feature>
<evidence type="ECO:0000256" key="1">
    <source>
        <dbReference type="SAM" id="SignalP"/>
    </source>
</evidence>
<sequence length="144" mass="15199">MNIAKSTAFTVVFVFGMLVCEYAWADEPVDEYAKLPVCTLNADGTALAVEPCRTAPAQVPMPRRPVPQIIQRMPQTKPLPKLAMPTSPPLPALDGIVKPPVPTTTCDAAGCFGANGVRYNSLGPGSVVTPQGKVCSRSGVMIQC</sequence>
<dbReference type="Proteomes" id="UP000450012">
    <property type="component" value="Unassembled WGS sequence"/>
</dbReference>
<organism evidence="2 3">
    <name type="scientific">Duganella rivi</name>
    <dbReference type="NCBI Taxonomy" id="2666083"/>
    <lineage>
        <taxon>Bacteria</taxon>
        <taxon>Pseudomonadati</taxon>
        <taxon>Pseudomonadota</taxon>
        <taxon>Betaproteobacteria</taxon>
        <taxon>Burkholderiales</taxon>
        <taxon>Oxalobacteraceae</taxon>
        <taxon>Telluria group</taxon>
        <taxon>Duganella</taxon>
    </lineage>
</organism>
<name>A0A7X4GKT9_9BURK</name>
<accession>A0A7X4GKT9</accession>
<feature type="signal peptide" evidence="1">
    <location>
        <begin position="1"/>
        <end position="25"/>
    </location>
</feature>
<comment type="caution">
    <text evidence="2">The sequence shown here is derived from an EMBL/GenBank/DDBJ whole genome shotgun (WGS) entry which is preliminary data.</text>
</comment>
<dbReference type="RefSeq" id="WP_161011948.1">
    <property type="nucleotide sequence ID" value="NZ_WWCK01000001.1"/>
</dbReference>
<dbReference type="AlphaFoldDB" id="A0A7X4GKT9"/>
<protein>
    <recommendedName>
        <fullName evidence="4">Secreted protein</fullName>
    </recommendedName>
</protein>
<evidence type="ECO:0000313" key="2">
    <source>
        <dbReference type="EMBL" id="MYM65322.1"/>
    </source>
</evidence>
<evidence type="ECO:0008006" key="4">
    <source>
        <dbReference type="Google" id="ProtNLM"/>
    </source>
</evidence>
<evidence type="ECO:0000313" key="3">
    <source>
        <dbReference type="Proteomes" id="UP000450012"/>
    </source>
</evidence>
<reference evidence="2 3" key="1">
    <citation type="submission" date="2019-12" db="EMBL/GenBank/DDBJ databases">
        <title>Novel species isolated from a subtropical stream in China.</title>
        <authorList>
            <person name="Lu H."/>
        </authorList>
    </citation>
    <scope>NUCLEOTIDE SEQUENCE [LARGE SCALE GENOMIC DNA]</scope>
    <source>
        <strain evidence="2 3">FT55W</strain>
    </source>
</reference>
<gene>
    <name evidence="2" type="ORF">GTP45_00560</name>
</gene>
<dbReference type="EMBL" id="WWCK01000001">
    <property type="protein sequence ID" value="MYM65322.1"/>
    <property type="molecule type" value="Genomic_DNA"/>
</dbReference>